<comment type="caution">
    <text evidence="1">The sequence shown here is derived from an EMBL/GenBank/DDBJ whole genome shotgun (WGS) entry which is preliminary data.</text>
</comment>
<proteinExistence type="predicted"/>
<dbReference type="AlphaFoldDB" id="A0A852SC05"/>
<reference evidence="1 2" key="1">
    <citation type="submission" date="2020-07" db="EMBL/GenBank/DDBJ databases">
        <title>Sequencing the genomes of 1000 actinobacteria strains.</title>
        <authorList>
            <person name="Klenk H.-P."/>
        </authorList>
    </citation>
    <scope>NUCLEOTIDE SEQUENCE [LARGE SCALE GENOMIC DNA]</scope>
    <source>
        <strain evidence="1 2">DSM 26474</strain>
    </source>
</reference>
<organism evidence="1 2">
    <name type="scientific">Herbiconiux flava</name>
    <dbReference type="NCBI Taxonomy" id="881268"/>
    <lineage>
        <taxon>Bacteria</taxon>
        <taxon>Bacillati</taxon>
        <taxon>Actinomycetota</taxon>
        <taxon>Actinomycetes</taxon>
        <taxon>Micrococcales</taxon>
        <taxon>Microbacteriaceae</taxon>
        <taxon>Herbiconiux</taxon>
    </lineage>
</organism>
<gene>
    <name evidence="1" type="ORF">BJ984_001100</name>
</gene>
<dbReference type="RefSeq" id="WP_246306434.1">
    <property type="nucleotide sequence ID" value="NZ_BSEW01000001.1"/>
</dbReference>
<dbReference type="Gene3D" id="6.20.20.10">
    <property type="match status" value="1"/>
</dbReference>
<protein>
    <submittedName>
        <fullName evidence="1">DnaJ-class molecular chaperone</fullName>
    </submittedName>
</protein>
<name>A0A852SC05_9MICO</name>
<evidence type="ECO:0000313" key="2">
    <source>
        <dbReference type="Proteomes" id="UP000549913"/>
    </source>
</evidence>
<accession>A0A852SC05</accession>
<keyword evidence="2" id="KW-1185">Reference proteome</keyword>
<sequence length="53" mass="5979">MNDFDICERCDGSGADPLQSFHDDEFTHCRDCRGDGVTLSFDELIEEPLRLSA</sequence>
<dbReference type="SUPFAM" id="SSF57938">
    <property type="entry name" value="DnaJ/Hsp40 cysteine-rich domain"/>
    <property type="match status" value="1"/>
</dbReference>
<dbReference type="EMBL" id="JACCBM010000001">
    <property type="protein sequence ID" value="NYD69942.1"/>
    <property type="molecule type" value="Genomic_DNA"/>
</dbReference>
<dbReference type="Proteomes" id="UP000549913">
    <property type="component" value="Unassembled WGS sequence"/>
</dbReference>
<dbReference type="InterPro" id="IPR036410">
    <property type="entry name" value="HSP_DnaJ_Cys-rich_dom_sf"/>
</dbReference>
<evidence type="ECO:0000313" key="1">
    <source>
        <dbReference type="EMBL" id="NYD69942.1"/>
    </source>
</evidence>